<reference evidence="1" key="1">
    <citation type="journal article" date="2015" name="Nature">
        <title>Complex archaea that bridge the gap between prokaryotes and eukaryotes.</title>
        <authorList>
            <person name="Spang A."/>
            <person name="Saw J.H."/>
            <person name="Jorgensen S.L."/>
            <person name="Zaremba-Niedzwiedzka K."/>
            <person name="Martijn J."/>
            <person name="Lind A.E."/>
            <person name="van Eijk R."/>
            <person name="Schleper C."/>
            <person name="Guy L."/>
            <person name="Ettema T.J."/>
        </authorList>
    </citation>
    <scope>NUCLEOTIDE SEQUENCE</scope>
</reference>
<proteinExistence type="predicted"/>
<protein>
    <submittedName>
        <fullName evidence="1">Uncharacterized protein</fullName>
    </submittedName>
</protein>
<name>A0A0F9GZT7_9ZZZZ</name>
<dbReference type="EMBL" id="LAZR01026477">
    <property type="protein sequence ID" value="KKL68602.1"/>
    <property type="molecule type" value="Genomic_DNA"/>
</dbReference>
<gene>
    <name evidence="1" type="ORF">LCGC14_2123290</name>
</gene>
<feature type="non-terminal residue" evidence="1">
    <location>
        <position position="1"/>
    </location>
</feature>
<comment type="caution">
    <text evidence="1">The sequence shown here is derived from an EMBL/GenBank/DDBJ whole genome shotgun (WGS) entry which is preliminary data.</text>
</comment>
<organism evidence="1">
    <name type="scientific">marine sediment metagenome</name>
    <dbReference type="NCBI Taxonomy" id="412755"/>
    <lineage>
        <taxon>unclassified sequences</taxon>
        <taxon>metagenomes</taxon>
        <taxon>ecological metagenomes</taxon>
    </lineage>
</organism>
<evidence type="ECO:0000313" key="1">
    <source>
        <dbReference type="EMBL" id="KKL68602.1"/>
    </source>
</evidence>
<accession>A0A0F9GZT7</accession>
<sequence length="33" mass="3727">EGEGEGEKKGKRESCHIVLNYALAQRSSFLRFS</sequence>
<dbReference type="AlphaFoldDB" id="A0A0F9GZT7"/>